<keyword evidence="2" id="KW-1185">Reference proteome</keyword>
<gene>
    <name evidence="1" type="ORF">KP509_10G084800</name>
</gene>
<dbReference type="AlphaFoldDB" id="A0A8T2U312"/>
<accession>A0A8T2U312</accession>
<evidence type="ECO:0000313" key="1">
    <source>
        <dbReference type="EMBL" id="KAH7428286.1"/>
    </source>
</evidence>
<name>A0A8T2U312_CERRI</name>
<dbReference type="Proteomes" id="UP000825935">
    <property type="component" value="Chromosome 10"/>
</dbReference>
<reference evidence="1" key="1">
    <citation type="submission" date="2021-08" db="EMBL/GenBank/DDBJ databases">
        <title>WGS assembly of Ceratopteris richardii.</title>
        <authorList>
            <person name="Marchant D.B."/>
            <person name="Chen G."/>
            <person name="Jenkins J."/>
            <person name="Shu S."/>
            <person name="Leebens-Mack J."/>
            <person name="Grimwood J."/>
            <person name="Schmutz J."/>
            <person name="Soltis P."/>
            <person name="Soltis D."/>
            <person name="Chen Z.-H."/>
        </authorList>
    </citation>
    <scope>NUCLEOTIDE SEQUENCE</scope>
    <source>
        <strain evidence="1">Whitten #5841</strain>
        <tissue evidence="1">Leaf</tissue>
    </source>
</reference>
<dbReference type="OrthoDB" id="1973713at2759"/>
<dbReference type="OMA" id="CKMYATS"/>
<proteinExistence type="predicted"/>
<organism evidence="1 2">
    <name type="scientific">Ceratopteris richardii</name>
    <name type="common">Triangle waterfern</name>
    <dbReference type="NCBI Taxonomy" id="49495"/>
    <lineage>
        <taxon>Eukaryota</taxon>
        <taxon>Viridiplantae</taxon>
        <taxon>Streptophyta</taxon>
        <taxon>Embryophyta</taxon>
        <taxon>Tracheophyta</taxon>
        <taxon>Polypodiopsida</taxon>
        <taxon>Polypodiidae</taxon>
        <taxon>Polypodiales</taxon>
        <taxon>Pteridineae</taxon>
        <taxon>Pteridaceae</taxon>
        <taxon>Parkerioideae</taxon>
        <taxon>Ceratopteris</taxon>
    </lineage>
</organism>
<protein>
    <submittedName>
        <fullName evidence="1">Uncharacterized protein</fullName>
    </submittedName>
</protein>
<evidence type="ECO:0000313" key="2">
    <source>
        <dbReference type="Proteomes" id="UP000825935"/>
    </source>
</evidence>
<comment type="caution">
    <text evidence="1">The sequence shown here is derived from an EMBL/GenBank/DDBJ whole genome shotgun (WGS) entry which is preliminary data.</text>
</comment>
<dbReference type="EMBL" id="CM035415">
    <property type="protein sequence ID" value="KAH7428286.1"/>
    <property type="molecule type" value="Genomic_DNA"/>
</dbReference>
<sequence>MFLFVSDVFPSTLVEEQPLHSLTDTFQALHVDVGALVFPNISPAQLYHDRFFFYTHRYVVPSTMNGFGRLERIEVHSLLSLEWPKPDIWSVSSLKQKMVMDIHNSLKFTKVSRSVGLHWSFPIHCFVYLFQGFSFQETSTMFMCKDITYEQVESLLGENWGLMEGIAKGDKYLCKIGGKGIAFRYLKQRTSLYIRFYYDRWMCKLGKWIPFQSSEGSLHSFEIKLRLANNETETILVNNHWTLANLREHLMIMGFEGLTQSIFKIQGHKVRNVSCFC</sequence>